<evidence type="ECO:0000313" key="1">
    <source>
        <dbReference type="EMBL" id="QRR00148.1"/>
    </source>
</evidence>
<sequence length="93" mass="10349">MEYKHLSELINDEPACKAIFQLVTAGCGPTEFGHVEDSELGYITLWEKYGSGTTRHIHIVTDGSIEHYYGDELEPVGNVFTLVDQIRALGYSA</sequence>
<accession>A0ABX7I341</accession>
<protein>
    <submittedName>
        <fullName evidence="1">Uncharacterized protein</fullName>
    </submittedName>
</protein>
<dbReference type="Proteomes" id="UP000612680">
    <property type="component" value="Chromosome"/>
</dbReference>
<name>A0ABX7I341_9BACT</name>
<proteinExistence type="predicted"/>
<dbReference type="EMBL" id="CP056775">
    <property type="protein sequence ID" value="QRR00148.1"/>
    <property type="molecule type" value="Genomic_DNA"/>
</dbReference>
<organism evidence="1 2">
    <name type="scientific">Dyadobacter sandarakinus</name>
    <dbReference type="NCBI Taxonomy" id="2747268"/>
    <lineage>
        <taxon>Bacteria</taxon>
        <taxon>Pseudomonadati</taxon>
        <taxon>Bacteroidota</taxon>
        <taxon>Cytophagia</taxon>
        <taxon>Cytophagales</taxon>
        <taxon>Spirosomataceae</taxon>
        <taxon>Dyadobacter</taxon>
    </lineage>
</organism>
<dbReference type="RefSeq" id="WP_204660909.1">
    <property type="nucleotide sequence ID" value="NZ_CP056775.1"/>
</dbReference>
<keyword evidence="2" id="KW-1185">Reference proteome</keyword>
<reference evidence="1 2" key="1">
    <citation type="submission" date="2020-06" db="EMBL/GenBank/DDBJ databases">
        <title>Dyadobacter sandarakinus sp. nov., isolated from the soil of the Arctic Yellow River Station.</title>
        <authorList>
            <person name="Zhang Y."/>
            <person name="Peng F."/>
        </authorList>
    </citation>
    <scope>NUCLEOTIDE SEQUENCE [LARGE SCALE GENOMIC DNA]</scope>
    <source>
        <strain evidence="1 2">Q3-56</strain>
    </source>
</reference>
<evidence type="ECO:0000313" key="2">
    <source>
        <dbReference type="Proteomes" id="UP000612680"/>
    </source>
</evidence>
<gene>
    <name evidence="1" type="ORF">HWI92_04130</name>
</gene>